<evidence type="ECO:0000256" key="7">
    <source>
        <dbReference type="PIRNR" id="PIRNR000124"/>
    </source>
</evidence>
<reference evidence="10 11" key="1">
    <citation type="submission" date="2024-06" db="EMBL/GenBank/DDBJ databases">
        <title>The Natural Products Discovery Center: Release of the First 8490 Sequenced Strains for Exploring Actinobacteria Biosynthetic Diversity.</title>
        <authorList>
            <person name="Kalkreuter E."/>
            <person name="Kautsar S.A."/>
            <person name="Yang D."/>
            <person name="Bader C.D."/>
            <person name="Teijaro C.N."/>
            <person name="Fluegel L."/>
            <person name="Davis C.M."/>
            <person name="Simpson J.R."/>
            <person name="Lauterbach L."/>
            <person name="Steele A.D."/>
            <person name="Gui C."/>
            <person name="Meng S."/>
            <person name="Li G."/>
            <person name="Viehrig K."/>
            <person name="Ye F."/>
            <person name="Su P."/>
            <person name="Kiefer A.F."/>
            <person name="Nichols A."/>
            <person name="Cepeda A.J."/>
            <person name="Yan W."/>
            <person name="Fan B."/>
            <person name="Jiang Y."/>
            <person name="Adhikari A."/>
            <person name="Zheng C.-J."/>
            <person name="Schuster L."/>
            <person name="Cowan T.M."/>
            <person name="Smanski M.J."/>
            <person name="Chevrette M.G."/>
            <person name="De Carvalho L.P.S."/>
            <person name="Shen B."/>
        </authorList>
    </citation>
    <scope>NUCLEOTIDE SEQUENCE [LARGE SCALE GENOMIC DNA]</scope>
    <source>
        <strain evidence="10 11">NPDC000837</strain>
    </source>
</reference>
<dbReference type="Pfam" id="PF03720">
    <property type="entry name" value="UDPG_MGDP_dh_C"/>
    <property type="match status" value="1"/>
</dbReference>
<dbReference type="Proteomes" id="UP001445472">
    <property type="component" value="Unassembled WGS sequence"/>
</dbReference>
<gene>
    <name evidence="10" type="ORF">ABT276_30360</name>
</gene>
<dbReference type="PANTHER" id="PTHR43750">
    <property type="entry name" value="UDP-GLUCOSE 6-DEHYDROGENASE TUAD"/>
    <property type="match status" value="1"/>
</dbReference>
<organism evidence="10 11">
    <name type="scientific">Streptomyces xantholiticus</name>
    <dbReference type="NCBI Taxonomy" id="68285"/>
    <lineage>
        <taxon>Bacteria</taxon>
        <taxon>Bacillati</taxon>
        <taxon>Actinomycetota</taxon>
        <taxon>Actinomycetes</taxon>
        <taxon>Kitasatosporales</taxon>
        <taxon>Streptomycetaceae</taxon>
        <taxon>Streptomyces</taxon>
    </lineage>
</organism>
<comment type="similarity">
    <text evidence="2 7">Belongs to the UDP-glucose/GDP-mannose dehydrogenase family.</text>
</comment>
<comment type="pathway">
    <text evidence="1">Nucleotide-sugar biosynthesis; UDP-alpha-D-glucuronate biosynthesis; UDP-alpha-D-glucuronate from UDP-alpha-D-glucose: step 1/1.</text>
</comment>
<feature type="compositionally biased region" description="Low complexity" evidence="8">
    <location>
        <begin position="436"/>
        <end position="445"/>
    </location>
</feature>
<dbReference type="InterPro" id="IPR014026">
    <property type="entry name" value="UDP-Glc/GDP-Man_DH_dimer"/>
</dbReference>
<evidence type="ECO:0000256" key="3">
    <source>
        <dbReference type="ARBA" id="ARBA00012954"/>
    </source>
</evidence>
<evidence type="ECO:0000259" key="9">
    <source>
        <dbReference type="SMART" id="SM00984"/>
    </source>
</evidence>
<name>A0ABV1V3G2_9ACTN</name>
<feature type="region of interest" description="Disordered" evidence="8">
    <location>
        <begin position="434"/>
        <end position="454"/>
    </location>
</feature>
<dbReference type="EC" id="1.1.1.22" evidence="3 7"/>
<dbReference type="SUPFAM" id="SSF48179">
    <property type="entry name" value="6-phosphogluconate dehydrogenase C-terminal domain-like"/>
    <property type="match status" value="1"/>
</dbReference>
<evidence type="ECO:0000256" key="1">
    <source>
        <dbReference type="ARBA" id="ARBA00004701"/>
    </source>
</evidence>
<dbReference type="Gene3D" id="1.20.5.100">
    <property type="entry name" value="Cytochrome c1, transmembrane anchor, C-terminal"/>
    <property type="match status" value="1"/>
</dbReference>
<dbReference type="Pfam" id="PF03721">
    <property type="entry name" value="UDPG_MGDP_dh_N"/>
    <property type="match status" value="1"/>
</dbReference>
<dbReference type="EMBL" id="JBEPBX010000040">
    <property type="protein sequence ID" value="MER6617551.1"/>
    <property type="molecule type" value="Genomic_DNA"/>
</dbReference>
<dbReference type="PANTHER" id="PTHR43750:SF3">
    <property type="entry name" value="UDP-GLUCOSE 6-DEHYDROGENASE TUAD"/>
    <property type="match status" value="1"/>
</dbReference>
<evidence type="ECO:0000313" key="11">
    <source>
        <dbReference type="Proteomes" id="UP001445472"/>
    </source>
</evidence>
<accession>A0ABV1V3G2</accession>
<proteinExistence type="inferred from homology"/>
<dbReference type="InterPro" id="IPR017476">
    <property type="entry name" value="UDP-Glc/GDP-Man"/>
</dbReference>
<dbReference type="PIRSF" id="PIRSF000124">
    <property type="entry name" value="UDPglc_GDPman_dh"/>
    <property type="match status" value="1"/>
</dbReference>
<evidence type="ECO:0000256" key="6">
    <source>
        <dbReference type="ARBA" id="ARBA00047473"/>
    </source>
</evidence>
<dbReference type="NCBIfam" id="TIGR03026">
    <property type="entry name" value="NDP-sugDHase"/>
    <property type="match status" value="1"/>
</dbReference>
<dbReference type="InterPro" id="IPR036291">
    <property type="entry name" value="NAD(P)-bd_dom_sf"/>
</dbReference>
<dbReference type="PIRSF" id="PIRSF500134">
    <property type="entry name" value="UDPglc_DH_bac"/>
    <property type="match status" value="1"/>
</dbReference>
<dbReference type="PROSITE" id="PS51257">
    <property type="entry name" value="PROKAR_LIPOPROTEIN"/>
    <property type="match status" value="1"/>
</dbReference>
<dbReference type="RefSeq" id="WP_351978617.1">
    <property type="nucleotide sequence ID" value="NZ_JBEPBX010000040.1"/>
</dbReference>
<evidence type="ECO:0000256" key="2">
    <source>
        <dbReference type="ARBA" id="ARBA00006601"/>
    </source>
</evidence>
<dbReference type="SUPFAM" id="SSF52413">
    <property type="entry name" value="UDP-glucose/GDP-mannose dehydrogenase C-terminal domain"/>
    <property type="match status" value="1"/>
</dbReference>
<dbReference type="InterPro" id="IPR028357">
    <property type="entry name" value="UDPglc_DH_bac"/>
</dbReference>
<evidence type="ECO:0000313" key="10">
    <source>
        <dbReference type="EMBL" id="MER6617551.1"/>
    </source>
</evidence>
<dbReference type="InterPro" id="IPR008927">
    <property type="entry name" value="6-PGluconate_DH-like_C_sf"/>
</dbReference>
<dbReference type="InterPro" id="IPR014027">
    <property type="entry name" value="UDP-Glc/GDP-Man_DH_C"/>
</dbReference>
<feature type="domain" description="UDP-glucose/GDP-mannose dehydrogenase C-terminal" evidence="9">
    <location>
        <begin position="319"/>
        <end position="420"/>
    </location>
</feature>
<keyword evidence="4 7" id="KW-0560">Oxidoreductase</keyword>
<sequence>MKVKLHMHNSNHNVAVFGAGYIGLVAGACFAELGHRVTIRDIQPARIQALQSGAVPIYEPGLGEMLTRNSKRLRFTLDADEAVRDAEIVYVCVDTPPTASGDADLSRIWAVINALKGASHLAVVTVKSTVPVGTGARIRAAMDTAGLEHVPYASNPEFTAEGRAVEDFMHPDRIVIGTEDDTAAELLADLHDGVKGPTLLMDVASAEMVKLTANALLATKISFTNEIATLCEATGADIAHVTKATGMDHRLGPHFMNAGLGYGGSCFPKDSRALRALASNSGYAFQLLTAVIEVNDLQPRRAVQRLKNELNGLKGRTIALLGMTFKPGTDDMREAPSTVIASRLQAEGAHVRCWDPMAPACNDGPWASAHRCATLPQTMTAADGAIIATEWPQLRQANWSRLATMMNTPVLFDGRNLLTPHVMKQHGYIYLSVGRPTTPATPATTPHDRHPQRA</sequence>
<comment type="catalytic activity">
    <reaction evidence="6 7">
        <text>UDP-alpha-D-glucose + 2 NAD(+) + H2O = UDP-alpha-D-glucuronate + 2 NADH + 3 H(+)</text>
        <dbReference type="Rhea" id="RHEA:23596"/>
        <dbReference type="ChEBI" id="CHEBI:15377"/>
        <dbReference type="ChEBI" id="CHEBI:15378"/>
        <dbReference type="ChEBI" id="CHEBI:57540"/>
        <dbReference type="ChEBI" id="CHEBI:57945"/>
        <dbReference type="ChEBI" id="CHEBI:58052"/>
        <dbReference type="ChEBI" id="CHEBI:58885"/>
        <dbReference type="EC" id="1.1.1.22"/>
    </reaction>
</comment>
<comment type="caution">
    <text evidence="10">The sequence shown here is derived from an EMBL/GenBank/DDBJ whole genome shotgun (WGS) entry which is preliminary data.</text>
</comment>
<keyword evidence="5 7" id="KW-0520">NAD</keyword>
<dbReference type="SMART" id="SM00984">
    <property type="entry name" value="UDPG_MGDP_dh_C"/>
    <property type="match status" value="1"/>
</dbReference>
<evidence type="ECO:0000256" key="5">
    <source>
        <dbReference type="ARBA" id="ARBA00023027"/>
    </source>
</evidence>
<evidence type="ECO:0000256" key="4">
    <source>
        <dbReference type="ARBA" id="ARBA00023002"/>
    </source>
</evidence>
<keyword evidence="11" id="KW-1185">Reference proteome</keyword>
<dbReference type="SUPFAM" id="SSF51735">
    <property type="entry name" value="NAD(P)-binding Rossmann-fold domains"/>
    <property type="match status" value="1"/>
</dbReference>
<dbReference type="InterPro" id="IPR001732">
    <property type="entry name" value="UDP-Glc/GDP-Man_DH_N"/>
</dbReference>
<dbReference type="Gene3D" id="3.40.50.720">
    <property type="entry name" value="NAD(P)-binding Rossmann-like Domain"/>
    <property type="match status" value="2"/>
</dbReference>
<protein>
    <recommendedName>
        <fullName evidence="3 7">UDP-glucose 6-dehydrogenase</fullName>
        <ecNumber evidence="3 7">1.1.1.22</ecNumber>
    </recommendedName>
</protein>
<dbReference type="GO" id="GO:0016491">
    <property type="term" value="F:oxidoreductase activity"/>
    <property type="evidence" value="ECO:0007669"/>
    <property type="project" value="UniProtKB-KW"/>
</dbReference>
<evidence type="ECO:0000256" key="8">
    <source>
        <dbReference type="SAM" id="MobiDB-lite"/>
    </source>
</evidence>
<dbReference type="InterPro" id="IPR036220">
    <property type="entry name" value="UDP-Glc/GDP-Man_DH_C_sf"/>
</dbReference>
<dbReference type="Pfam" id="PF00984">
    <property type="entry name" value="UDPG_MGDP_dh"/>
    <property type="match status" value="1"/>
</dbReference>